<name>A0ABU7K325_9ACTN</name>
<proteinExistence type="predicted"/>
<evidence type="ECO:0000256" key="1">
    <source>
        <dbReference type="ARBA" id="ARBA00022679"/>
    </source>
</evidence>
<evidence type="ECO:0000313" key="6">
    <source>
        <dbReference type="Proteomes" id="UP001356095"/>
    </source>
</evidence>
<gene>
    <name evidence="5" type="ORF">Q8791_05265</name>
</gene>
<evidence type="ECO:0000313" key="5">
    <source>
        <dbReference type="EMBL" id="MEE2036633.1"/>
    </source>
</evidence>
<comment type="caution">
    <text evidence="5">The sequence shown here is derived from an EMBL/GenBank/DDBJ whole genome shotgun (WGS) entry which is preliminary data.</text>
</comment>
<dbReference type="Pfam" id="PF00583">
    <property type="entry name" value="Acetyltransf_1"/>
    <property type="match status" value="1"/>
</dbReference>
<dbReference type="EMBL" id="JAUZMY010000003">
    <property type="protein sequence ID" value="MEE2036633.1"/>
    <property type="molecule type" value="Genomic_DNA"/>
</dbReference>
<dbReference type="RefSeq" id="WP_330090422.1">
    <property type="nucleotide sequence ID" value="NZ_JAUZMY010000003.1"/>
</dbReference>
<dbReference type="PROSITE" id="PS51186">
    <property type="entry name" value="GNAT"/>
    <property type="match status" value="1"/>
</dbReference>
<keyword evidence="2" id="KW-0012">Acyltransferase</keyword>
<evidence type="ECO:0000259" key="4">
    <source>
        <dbReference type="PROSITE" id="PS51186"/>
    </source>
</evidence>
<keyword evidence="1" id="KW-0808">Transferase</keyword>
<dbReference type="CDD" id="cd04301">
    <property type="entry name" value="NAT_SF"/>
    <property type="match status" value="1"/>
</dbReference>
<evidence type="ECO:0000256" key="2">
    <source>
        <dbReference type="ARBA" id="ARBA00023315"/>
    </source>
</evidence>
<sequence length="175" mass="19084">MSDEIRAYEERDRDAVVALSLRAWEPVHASMRRELGDRLYLHMIPDWRVSQRAVVTRALESEEEHVWVSVSGGAVTGFASVRLRPAPGAEGEDGAGDGGSRRGEGEVTFLAVDPGHQGRGVGVALTEFAVDWIRDRGMGLAIIETGGDEGHAPARSTYSRAGLTPMPIVRYFKKL</sequence>
<evidence type="ECO:0000256" key="3">
    <source>
        <dbReference type="SAM" id="MobiDB-lite"/>
    </source>
</evidence>
<dbReference type="InterPro" id="IPR000182">
    <property type="entry name" value="GNAT_dom"/>
</dbReference>
<dbReference type="PANTHER" id="PTHR43877">
    <property type="entry name" value="AMINOALKYLPHOSPHONATE N-ACETYLTRANSFERASE-RELATED-RELATED"/>
    <property type="match status" value="1"/>
</dbReference>
<feature type="region of interest" description="Disordered" evidence="3">
    <location>
        <begin position="85"/>
        <end position="104"/>
    </location>
</feature>
<dbReference type="Proteomes" id="UP001356095">
    <property type="component" value="Unassembled WGS sequence"/>
</dbReference>
<dbReference type="InterPro" id="IPR050832">
    <property type="entry name" value="Bact_Acetyltransf"/>
</dbReference>
<dbReference type="SUPFAM" id="SSF55729">
    <property type="entry name" value="Acyl-CoA N-acyltransferases (Nat)"/>
    <property type="match status" value="1"/>
</dbReference>
<protein>
    <submittedName>
        <fullName evidence="5">GNAT family N-acetyltransferase</fullName>
    </submittedName>
</protein>
<reference evidence="5 6" key="1">
    <citation type="submission" date="2023-08" db="EMBL/GenBank/DDBJ databases">
        <authorList>
            <person name="Girao M."/>
            <person name="Carvalho M.F."/>
        </authorList>
    </citation>
    <scope>NUCLEOTIDE SEQUENCE [LARGE SCALE GENOMIC DNA]</scope>
    <source>
        <strain evidence="5 6">CT-R113</strain>
    </source>
</reference>
<feature type="domain" description="N-acetyltransferase" evidence="4">
    <location>
        <begin position="3"/>
        <end position="175"/>
    </location>
</feature>
<dbReference type="Gene3D" id="3.40.630.30">
    <property type="match status" value="1"/>
</dbReference>
<dbReference type="InterPro" id="IPR016181">
    <property type="entry name" value="Acyl_CoA_acyltransferase"/>
</dbReference>
<accession>A0ABU7K325</accession>
<organism evidence="5 6">
    <name type="scientific">Nocardiopsis codii</name>
    <dbReference type="NCBI Taxonomy" id="3065942"/>
    <lineage>
        <taxon>Bacteria</taxon>
        <taxon>Bacillati</taxon>
        <taxon>Actinomycetota</taxon>
        <taxon>Actinomycetes</taxon>
        <taxon>Streptosporangiales</taxon>
        <taxon>Nocardiopsidaceae</taxon>
        <taxon>Nocardiopsis</taxon>
    </lineage>
</organism>
<keyword evidence="6" id="KW-1185">Reference proteome</keyword>